<feature type="region of interest" description="Disordered" evidence="2">
    <location>
        <begin position="1"/>
        <end position="35"/>
    </location>
</feature>
<dbReference type="EMBL" id="CDHN01000003">
    <property type="protein sequence ID" value="CEJ90487.1"/>
    <property type="molecule type" value="Genomic_DNA"/>
</dbReference>
<keyword evidence="1" id="KW-0479">Metal-binding</keyword>
<evidence type="ECO:0000256" key="1">
    <source>
        <dbReference type="PROSITE-ProRule" id="PRU00325"/>
    </source>
</evidence>
<reference evidence="4 5" key="1">
    <citation type="journal article" date="2015" name="Genome Announc.">
        <title>Draft Genome Sequence and Gene Annotation of the Entomopathogenic Fungus Verticillium hemipterigenum.</title>
        <authorList>
            <person name="Horn F."/>
            <person name="Habel A."/>
            <person name="Scharf D.H."/>
            <person name="Dworschak J."/>
            <person name="Brakhage A.A."/>
            <person name="Guthke R."/>
            <person name="Hertweck C."/>
            <person name="Linde J."/>
        </authorList>
    </citation>
    <scope>NUCLEOTIDE SEQUENCE [LARGE SCALE GENOMIC DNA]</scope>
</reference>
<organism evidence="4 5">
    <name type="scientific">[Torrubiella] hemipterigena</name>
    <dbReference type="NCBI Taxonomy" id="1531966"/>
    <lineage>
        <taxon>Eukaryota</taxon>
        <taxon>Fungi</taxon>
        <taxon>Dikarya</taxon>
        <taxon>Ascomycota</taxon>
        <taxon>Pezizomycotina</taxon>
        <taxon>Sordariomycetes</taxon>
        <taxon>Hypocreomycetidae</taxon>
        <taxon>Hypocreales</taxon>
        <taxon>Clavicipitaceae</taxon>
        <taxon>Clavicipitaceae incertae sedis</taxon>
        <taxon>'Torrubiella' clade</taxon>
    </lineage>
</organism>
<feature type="domain" description="SWIM-type" evidence="3">
    <location>
        <begin position="125"/>
        <end position="164"/>
    </location>
</feature>
<gene>
    <name evidence="4" type="ORF">VHEMI06274</name>
</gene>
<dbReference type="Proteomes" id="UP000039046">
    <property type="component" value="Unassembled WGS sequence"/>
</dbReference>
<keyword evidence="1" id="KW-0863">Zinc-finger</keyword>
<dbReference type="InterPro" id="IPR007527">
    <property type="entry name" value="Znf_SWIM"/>
</dbReference>
<keyword evidence="1" id="KW-0862">Zinc</keyword>
<keyword evidence="5" id="KW-1185">Reference proteome</keyword>
<feature type="compositionally biased region" description="Basic and acidic residues" evidence="2">
    <location>
        <begin position="47"/>
        <end position="62"/>
    </location>
</feature>
<feature type="region of interest" description="Disordered" evidence="2">
    <location>
        <begin position="47"/>
        <end position="75"/>
    </location>
</feature>
<evidence type="ECO:0000313" key="4">
    <source>
        <dbReference type="EMBL" id="CEJ90487.1"/>
    </source>
</evidence>
<proteinExistence type="predicted"/>
<dbReference type="GO" id="GO:0008270">
    <property type="term" value="F:zinc ion binding"/>
    <property type="evidence" value="ECO:0007669"/>
    <property type="project" value="UniProtKB-KW"/>
</dbReference>
<feature type="region of interest" description="Disordered" evidence="2">
    <location>
        <begin position="477"/>
        <end position="506"/>
    </location>
</feature>
<evidence type="ECO:0000313" key="5">
    <source>
        <dbReference type="Proteomes" id="UP000039046"/>
    </source>
</evidence>
<protein>
    <recommendedName>
        <fullName evidence="3">SWIM-type domain-containing protein</fullName>
    </recommendedName>
</protein>
<dbReference type="PROSITE" id="PS50966">
    <property type="entry name" value="ZF_SWIM"/>
    <property type="match status" value="1"/>
</dbReference>
<dbReference type="HOGENOM" id="CLU_029638_0_0_1"/>
<dbReference type="AlphaFoldDB" id="A0A0A1TKP7"/>
<feature type="compositionally biased region" description="Polar residues" evidence="2">
    <location>
        <begin position="1"/>
        <end position="26"/>
    </location>
</feature>
<evidence type="ECO:0000259" key="3">
    <source>
        <dbReference type="PROSITE" id="PS50966"/>
    </source>
</evidence>
<evidence type="ECO:0000256" key="2">
    <source>
        <dbReference type="SAM" id="MobiDB-lite"/>
    </source>
</evidence>
<sequence>MSAISNSPPVSALRNLQISQMPPTTRSRARPMPVPYSIITDDTVVKEEASANPEEQLHHDSDLENDEDPSTVQSPTRLTYKIDQLSEKTKNAVRDVFNEPPKIAIEKCRRMDDTYAFQMTELVTRTVRIKASSTGSERLMCSCNTNRTGGETCEHLFWLLDQLVKQTLYDHDHNKPLTMNSNGYAEEMGDPFQNLVNYHLDVLAQDFRCQHLQPENQPVGYDDSIDEDGYLMSPDDGRFQDSREIISSFHDDMDRPDIFDYPIVVGEDIIQPQDLDYSVFRMLLDNAAFFQYVLSKTNANDAIHDPFMKLSRRIDRVLRDLDNYSASSYHLISQSPPASPDLFGVHKISTESQQNVEWASRHINGVIRIIRSYIFAQDDPLPAGEALCAARALTHILASVVSRNKDAHPGKDRHDRNLYLRLIGDTDQNFVVGELSLIPGAASQFLHNLEAILEQIAIHGAPATYVSKFRVLNSSLHKQRAGKPSAGGRKRSSQSPMLSSKIKRAR</sequence>
<accession>A0A0A1TKP7</accession>
<name>A0A0A1TKP7_9HYPO</name>